<protein>
    <recommendedName>
        <fullName evidence="3">TNF family profile domain-containing protein</fullName>
    </recommendedName>
</protein>
<gene>
    <name evidence="1" type="ORF">SAMN05444409_0697</name>
</gene>
<dbReference type="RefSeq" id="WP_139297250.1">
    <property type="nucleotide sequence ID" value="NZ_FSRK01000001.1"/>
</dbReference>
<evidence type="ECO:0000313" key="2">
    <source>
        <dbReference type="Proteomes" id="UP000185207"/>
    </source>
</evidence>
<evidence type="ECO:0008006" key="3">
    <source>
        <dbReference type="Google" id="ProtNLM"/>
    </source>
</evidence>
<organism evidence="1 2">
    <name type="scientific">Epilithonimonas zeae</name>
    <dbReference type="NCBI Taxonomy" id="1416779"/>
    <lineage>
        <taxon>Bacteria</taxon>
        <taxon>Pseudomonadati</taxon>
        <taxon>Bacteroidota</taxon>
        <taxon>Flavobacteriia</taxon>
        <taxon>Flavobacteriales</taxon>
        <taxon>Weeksellaceae</taxon>
        <taxon>Chryseobacterium group</taxon>
        <taxon>Epilithonimonas</taxon>
    </lineage>
</organism>
<sequence>MKNIHTIILVLLMGNINAQIGINTSNPLATLEVHKSRSSKIPEGIIPPRITADSLQMKDHLYGPAQNGAMIYITKPVSKTSSRTQQVTSSGYYVYDAGYSNQDKSRGTWKKMFSDPNAFAAKSISPVSFASMGLSSSKLNFQAIRFDSAIENEIGSEYIADNQYVVPETGLYVINYYITFDNSNDKTVTQRPSVAIVKSNSNATNRIVLSSKMVDGILAENSKSDRISLSPQAGINHIYNLKQGEKLNFGLMTENESLSSFGQISTEISIYKIR</sequence>
<name>A0A1N6EKZ7_9FLAO</name>
<dbReference type="Proteomes" id="UP000185207">
    <property type="component" value="Unassembled WGS sequence"/>
</dbReference>
<accession>A0A1N6EKZ7</accession>
<dbReference type="AlphaFoldDB" id="A0A1N6EKZ7"/>
<evidence type="ECO:0000313" key="1">
    <source>
        <dbReference type="EMBL" id="SIN83591.1"/>
    </source>
</evidence>
<dbReference type="Gene3D" id="2.60.120.40">
    <property type="match status" value="1"/>
</dbReference>
<proteinExistence type="predicted"/>
<reference evidence="2" key="1">
    <citation type="submission" date="2016-11" db="EMBL/GenBank/DDBJ databases">
        <authorList>
            <person name="Varghese N."/>
            <person name="Submissions S."/>
        </authorList>
    </citation>
    <scope>NUCLEOTIDE SEQUENCE [LARGE SCALE GENOMIC DNA]</scope>
    <source>
        <strain evidence="2">DSM 27623</strain>
    </source>
</reference>
<dbReference type="STRING" id="1416779.SAMN05444409_0697"/>
<keyword evidence="2" id="KW-1185">Reference proteome</keyword>
<dbReference type="EMBL" id="FSRK01000001">
    <property type="protein sequence ID" value="SIN83591.1"/>
    <property type="molecule type" value="Genomic_DNA"/>
</dbReference>
<dbReference type="OrthoDB" id="1345111at2"/>
<dbReference type="InterPro" id="IPR008983">
    <property type="entry name" value="Tumour_necrosis_fac-like_dom"/>
</dbReference>